<protein>
    <submittedName>
        <fullName evidence="2">Uncharacterized protein</fullName>
    </submittedName>
</protein>
<dbReference type="OrthoDB" id="118044at2759"/>
<gene>
    <name evidence="2" type="ORF">FCC1311_008042</name>
</gene>
<dbReference type="Proteomes" id="UP000241890">
    <property type="component" value="Unassembled WGS sequence"/>
</dbReference>
<name>A0A2R5G220_9STRA</name>
<evidence type="ECO:0000313" key="3">
    <source>
        <dbReference type="Proteomes" id="UP000241890"/>
    </source>
</evidence>
<evidence type="ECO:0000256" key="1">
    <source>
        <dbReference type="SAM" id="MobiDB-lite"/>
    </source>
</evidence>
<keyword evidence="3" id="KW-1185">Reference proteome</keyword>
<sequence length="142" mass="14845">MSPADPNTDARADATADVGALMAQGESKERGSNNEVQVPVVGMTDALDPEALAKLLGPPVARESDAPAPFLDVFNICTLKERNGKGYDVSDFSKLLVEPVAVPSLHHTGVHTSMAELAPDAANDLQTRGSGAQGPFFYANDP</sequence>
<comment type="caution">
    <text evidence="2">The sequence shown here is derived from an EMBL/GenBank/DDBJ whole genome shotgun (WGS) entry which is preliminary data.</text>
</comment>
<reference evidence="2 3" key="1">
    <citation type="submission" date="2017-12" db="EMBL/GenBank/DDBJ databases">
        <title>Sequencing, de novo assembly and annotation of complete genome of a new Thraustochytrid species, strain FCC1311.</title>
        <authorList>
            <person name="Sedici K."/>
            <person name="Godart F."/>
            <person name="Aiese Cigliano R."/>
            <person name="Sanseverino W."/>
            <person name="Barakat M."/>
            <person name="Ortet P."/>
            <person name="Marechal E."/>
            <person name="Cagnac O."/>
            <person name="Amato A."/>
        </authorList>
    </citation>
    <scope>NUCLEOTIDE SEQUENCE [LARGE SCALE GENOMIC DNA]</scope>
</reference>
<dbReference type="AlphaFoldDB" id="A0A2R5G220"/>
<proteinExistence type="predicted"/>
<dbReference type="EMBL" id="BEYU01000006">
    <property type="protein sequence ID" value="GBG24585.1"/>
    <property type="molecule type" value="Genomic_DNA"/>
</dbReference>
<dbReference type="InParanoid" id="A0A2R5G220"/>
<accession>A0A2R5G220</accession>
<evidence type="ECO:0000313" key="2">
    <source>
        <dbReference type="EMBL" id="GBG24585.1"/>
    </source>
</evidence>
<organism evidence="2 3">
    <name type="scientific">Hondaea fermentalgiana</name>
    <dbReference type="NCBI Taxonomy" id="2315210"/>
    <lineage>
        <taxon>Eukaryota</taxon>
        <taxon>Sar</taxon>
        <taxon>Stramenopiles</taxon>
        <taxon>Bigyra</taxon>
        <taxon>Labyrinthulomycetes</taxon>
        <taxon>Thraustochytrida</taxon>
        <taxon>Thraustochytriidae</taxon>
        <taxon>Hondaea</taxon>
    </lineage>
</organism>
<feature type="region of interest" description="Disordered" evidence="1">
    <location>
        <begin position="1"/>
        <end position="35"/>
    </location>
</feature>